<dbReference type="PANTHER" id="PTHR38477">
    <property type="entry name" value="HYPOTHETICAL EXPORTED PROTEIN"/>
    <property type="match status" value="1"/>
</dbReference>
<dbReference type="RefSeq" id="WP_129465231.1">
    <property type="nucleotide sequence ID" value="NZ_JACSXZ010000001.1"/>
</dbReference>
<comment type="caution">
    <text evidence="1">The sequence shown here is derived from an EMBL/GenBank/DDBJ whole genome shotgun (WGS) entry which is preliminary data.</text>
</comment>
<gene>
    <name evidence="1" type="ORF">EQG68_12535</name>
</gene>
<dbReference type="PANTHER" id="PTHR38477:SF1">
    <property type="entry name" value="MUREIN L,D-TRANSPEPTIDASE CATALYTIC DOMAIN FAMILY PROTEIN"/>
    <property type="match status" value="1"/>
</dbReference>
<accession>A0A4Q1KK04</accession>
<keyword evidence="2" id="KW-1185">Reference proteome</keyword>
<dbReference type="AlphaFoldDB" id="A0A4Q1KK04"/>
<sequence>MNYKLFPVLLFGLFSFTTPSNNTTDPKNIASTSKTSFESKVVSLYNNLNANNFKLPQLESFTKALEGFYQLKQKGLIQNDILTLVDFSLSANSKRLWVIDMTSNTVLYHSLVAHGRNSGEEFATQFSNKSESYQSSLGFYLTGETYQGKHGLSLRLDGLERGINDKARERAVVIHGADYVSEQFIKQNKRLGRSQGCPALPVELNQEIIKTIKDKSCLFIYHPSRSYKVASKLIS</sequence>
<dbReference type="Pfam" id="PF13645">
    <property type="entry name" value="YkuD_2"/>
    <property type="match status" value="1"/>
</dbReference>
<reference evidence="2" key="1">
    <citation type="submission" date="2019-01" db="EMBL/GenBank/DDBJ databases">
        <title>Cytophagaceae bacterium strain CAR-16.</title>
        <authorList>
            <person name="Chen W.-M."/>
        </authorList>
    </citation>
    <scope>NUCLEOTIDE SEQUENCE [LARGE SCALE GENOMIC DNA]</scope>
    <source>
        <strain evidence="2">ICH-30</strain>
    </source>
</reference>
<dbReference type="Proteomes" id="UP000289734">
    <property type="component" value="Unassembled WGS sequence"/>
</dbReference>
<dbReference type="EMBL" id="SBKQ01000013">
    <property type="protein sequence ID" value="RXR29690.1"/>
    <property type="molecule type" value="Genomic_DNA"/>
</dbReference>
<organism evidence="1 2">
    <name type="scientific">Flavobacterium piscinae</name>
    <dbReference type="NCBI Taxonomy" id="2506424"/>
    <lineage>
        <taxon>Bacteria</taxon>
        <taxon>Pseudomonadati</taxon>
        <taxon>Bacteroidota</taxon>
        <taxon>Flavobacteriia</taxon>
        <taxon>Flavobacteriales</taxon>
        <taxon>Flavobacteriaceae</taxon>
        <taxon>Flavobacterium</taxon>
    </lineage>
</organism>
<dbReference type="InterPro" id="IPR032676">
    <property type="entry name" value="YkuD_2"/>
</dbReference>
<evidence type="ECO:0000313" key="2">
    <source>
        <dbReference type="Proteomes" id="UP000289734"/>
    </source>
</evidence>
<dbReference type="OrthoDB" id="9815195at2"/>
<evidence type="ECO:0000313" key="1">
    <source>
        <dbReference type="EMBL" id="RXR29690.1"/>
    </source>
</evidence>
<protein>
    <submittedName>
        <fullName evidence="1">Murein L,D-transpeptidase catalytic domain family protein</fullName>
    </submittedName>
</protein>
<proteinExistence type="predicted"/>
<name>A0A4Q1KK04_9FLAO</name>